<keyword evidence="5" id="KW-1185">Reference proteome</keyword>
<feature type="transmembrane region" description="Helical" evidence="2">
    <location>
        <begin position="6"/>
        <end position="22"/>
    </location>
</feature>
<feature type="transmembrane region" description="Helical" evidence="2">
    <location>
        <begin position="280"/>
        <end position="299"/>
    </location>
</feature>
<dbReference type="PANTHER" id="PTHR34978:SF3">
    <property type="entry name" value="SLR0241 PROTEIN"/>
    <property type="match status" value="1"/>
</dbReference>
<gene>
    <name evidence="4" type="ORF">J6I44_15585</name>
</gene>
<feature type="transmembrane region" description="Helical" evidence="2">
    <location>
        <begin position="100"/>
        <end position="124"/>
    </location>
</feature>
<sequence>MITYLLYSTVCMGLILLFYHAVLAKEKMYQINRWYLLFGLAFSLIVPFLPIGMADSYLNLDRGPELPIVSEYTIGTDMQTKTEKPVSTTAESGEQPPLGIAWISPLLVLLYGVVSLFLFVRMAWHFCRMQLRSMKNPAVFFQGHKVVLLDEEIAPHTFWSTIFVNKQQYENGQISNEILIHELTHARQYHTLDILILEFLKTIFWFNPVLYLYKTTIQLNHEFIADENVLSKGTDITQYQALLLSMRKAQTVNTLSTSLHFKITKKRFQMMTQHNSPYRTFLKTATILPLFLVLGMLFGCEPASMEEDHSDQAQVITLELIDDETIKLNGEKVSPTDFKSRFAKAVPEPKNSILNFKVHPDTPFGLVTDIQKIMREHGALRINYSTTQLSESQSEETWRTKLDNRNILDILINNQGNILINEEPASLSSIKKLARDFITNNGEKEHLSENPREAIIAIETDKRTPHDTYTNALDKIMAVYDELRNQASLQKFGKPFQLLEEGSKERKQVETRYPKRISIKDPS</sequence>
<proteinExistence type="predicted"/>
<reference evidence="4 5" key="1">
    <citation type="submission" date="2021-03" db="EMBL/GenBank/DDBJ databases">
        <title>Aliifodinibius sp. nov., a new bacterium isolated from saline soil.</title>
        <authorList>
            <person name="Galisteo C."/>
            <person name="De La Haba R."/>
            <person name="Sanchez-Porro C."/>
            <person name="Ventosa A."/>
        </authorList>
    </citation>
    <scope>NUCLEOTIDE SEQUENCE [LARGE SCALE GENOMIC DNA]</scope>
    <source>
        <strain evidence="4 5">1BSP15-2V2</strain>
    </source>
</reference>
<dbReference type="Pfam" id="PF05569">
    <property type="entry name" value="Peptidase_M56"/>
    <property type="match status" value="1"/>
</dbReference>
<keyword evidence="2" id="KW-0472">Membrane</keyword>
<evidence type="ECO:0000313" key="5">
    <source>
        <dbReference type="Proteomes" id="UP001207918"/>
    </source>
</evidence>
<comment type="caution">
    <text evidence="4">The sequence shown here is derived from an EMBL/GenBank/DDBJ whole genome shotgun (WGS) entry which is preliminary data.</text>
</comment>
<dbReference type="InterPro" id="IPR008756">
    <property type="entry name" value="Peptidase_M56"/>
</dbReference>
<evidence type="ECO:0000259" key="3">
    <source>
        <dbReference type="Pfam" id="PF05569"/>
    </source>
</evidence>
<dbReference type="RefSeq" id="WP_265767075.1">
    <property type="nucleotide sequence ID" value="NZ_JAGGJA010000011.1"/>
</dbReference>
<evidence type="ECO:0000313" key="4">
    <source>
        <dbReference type="EMBL" id="MCW9708288.1"/>
    </source>
</evidence>
<feature type="domain" description="Peptidase M56" evidence="3">
    <location>
        <begin position="21"/>
        <end position="270"/>
    </location>
</feature>
<dbReference type="EMBL" id="JAGGJA010000011">
    <property type="protein sequence ID" value="MCW9708288.1"/>
    <property type="molecule type" value="Genomic_DNA"/>
</dbReference>
<feature type="transmembrane region" description="Helical" evidence="2">
    <location>
        <begin position="34"/>
        <end position="54"/>
    </location>
</feature>
<keyword evidence="2" id="KW-0812">Transmembrane</keyword>
<dbReference type="CDD" id="cd07341">
    <property type="entry name" value="M56_BlaR1_MecR1_like"/>
    <property type="match status" value="1"/>
</dbReference>
<dbReference type="InterPro" id="IPR052173">
    <property type="entry name" value="Beta-lactam_resp_regulator"/>
</dbReference>
<organism evidence="4 5">
    <name type="scientific">Fodinibius salsisoli</name>
    <dbReference type="NCBI Taxonomy" id="2820877"/>
    <lineage>
        <taxon>Bacteria</taxon>
        <taxon>Pseudomonadati</taxon>
        <taxon>Balneolota</taxon>
        <taxon>Balneolia</taxon>
        <taxon>Balneolales</taxon>
        <taxon>Balneolaceae</taxon>
        <taxon>Fodinibius</taxon>
    </lineage>
</organism>
<feature type="region of interest" description="Disordered" evidence="1">
    <location>
        <begin position="503"/>
        <end position="523"/>
    </location>
</feature>
<evidence type="ECO:0000256" key="1">
    <source>
        <dbReference type="SAM" id="MobiDB-lite"/>
    </source>
</evidence>
<evidence type="ECO:0000256" key="2">
    <source>
        <dbReference type="SAM" id="Phobius"/>
    </source>
</evidence>
<accession>A0ABT3PR01</accession>
<protein>
    <recommendedName>
        <fullName evidence="3">Peptidase M56 domain-containing protein</fullName>
    </recommendedName>
</protein>
<dbReference type="Proteomes" id="UP001207918">
    <property type="component" value="Unassembled WGS sequence"/>
</dbReference>
<name>A0ABT3PR01_9BACT</name>
<keyword evidence="2" id="KW-1133">Transmembrane helix</keyword>
<dbReference type="PANTHER" id="PTHR34978">
    <property type="entry name" value="POSSIBLE SENSOR-TRANSDUCER PROTEIN BLAR"/>
    <property type="match status" value="1"/>
</dbReference>